<evidence type="ECO:0000313" key="2">
    <source>
        <dbReference type="EMBL" id="ACB50947.1"/>
    </source>
</evidence>
<dbReference type="RefSeq" id="WP_009544401.1">
    <property type="nucleotide sequence ID" value="NC_010546.1"/>
</dbReference>
<dbReference type="eggNOG" id="COG3344">
    <property type="taxonomic scope" value="Bacteria"/>
</dbReference>
<dbReference type="InterPro" id="IPR043502">
    <property type="entry name" value="DNA/RNA_pol_sf"/>
</dbReference>
<dbReference type="Proteomes" id="UP000001203">
    <property type="component" value="Chromosome circular"/>
</dbReference>
<dbReference type="InterPro" id="IPR000477">
    <property type="entry name" value="RT_dom"/>
</dbReference>
<organism evidence="2 3">
    <name type="scientific">Crocosphaera subtropica (strain ATCC 51142 / BH68)</name>
    <name type="common">Cyanothece sp. (strain ATCC 51142)</name>
    <dbReference type="NCBI Taxonomy" id="43989"/>
    <lineage>
        <taxon>Bacteria</taxon>
        <taxon>Bacillati</taxon>
        <taxon>Cyanobacteriota</taxon>
        <taxon>Cyanophyceae</taxon>
        <taxon>Oscillatoriophycideae</taxon>
        <taxon>Chroococcales</taxon>
        <taxon>Aphanothecaceae</taxon>
        <taxon>Crocosphaera</taxon>
        <taxon>Crocosphaera subtropica</taxon>
    </lineage>
</organism>
<dbReference type="NCBIfam" id="NF041750">
    <property type="entry name" value="Drt5"/>
    <property type="match status" value="1"/>
</dbReference>
<accession>B1WXW0</accession>
<sequence>MMLNIQNTIDYFSSDYHKSFFPLSTNEIVIKNSGEELYKYIYEKLLKNDDAQEYNFLPQIRCYSAKHDMHLRSTFKLDPVAEFFIYDLVYRNRKYFRKDFNENRRSFGHTFKQGKPVSLALAYREFKKSVTEANHDYKYCLKLDISAYFNSIYHHDLVQWFKRILQEQQGSKDPEHLGKFLRQINSGRSVDCLPKGIHPCKVIGSEFLKFIDNSMQLKCDLLLRFMDDIYIFANKNRVINHDFLWIQQRAGEQGLNINSSKTKYGDLGIIEVSGKIEEVRKQLLRMRTEMISDYYESEEESHDLTLSNEQEEYLYHLLNNPELEEADADLILTFMKENVKDVLENIKIFLYKFPNLIKKIYYYSTFVENKSDLLEIISEFLDEAEIVTEEQLFWITKIVEDYLPTTGKYSYLLIKIYEHKNSSKISKSKILEIPENRFGMPDLRYDHLKEGKADWLSWSSAVGSRCLPKSQRNSILSYFGNVSPINYLIAETVKKL</sequence>
<keyword evidence="3" id="KW-1185">Reference proteome</keyword>
<dbReference type="SUPFAM" id="SSF56672">
    <property type="entry name" value="DNA/RNA polymerases"/>
    <property type="match status" value="1"/>
</dbReference>
<reference evidence="2 3" key="1">
    <citation type="journal article" date="2008" name="Proc. Natl. Acad. Sci. U.S.A.">
        <title>The genome of Cyanothece 51142, a unicellular diazotrophic cyanobacterium important in the marine nitrogen cycle.</title>
        <authorList>
            <person name="Welsh E.A."/>
            <person name="Liberton M."/>
            <person name="Stoeckel J."/>
            <person name="Loh T."/>
            <person name="Elvitigala T."/>
            <person name="Wang C."/>
            <person name="Wollam A."/>
            <person name="Fulton R.S."/>
            <person name="Clifton S.W."/>
            <person name="Jacobs J.M."/>
            <person name="Aurora R."/>
            <person name="Ghosh B.K."/>
            <person name="Sherman L.A."/>
            <person name="Smith R.D."/>
            <person name="Wilson R.K."/>
            <person name="Pakrasi H.B."/>
        </authorList>
    </citation>
    <scope>NUCLEOTIDE SEQUENCE [LARGE SCALE GENOMIC DNA]</scope>
    <source>
        <strain evidence="3">ATCC 51142 / BH68</strain>
    </source>
</reference>
<feature type="domain" description="Reverse transcriptase" evidence="1">
    <location>
        <begin position="1"/>
        <end position="306"/>
    </location>
</feature>
<dbReference type="STRING" id="43989.cce_1597"/>
<dbReference type="AlphaFoldDB" id="B1WXW0"/>
<dbReference type="OrthoDB" id="9780724at2"/>
<dbReference type="KEGG" id="cyt:cce_1597"/>
<gene>
    <name evidence="2" type="ordered locus">cce_1597</name>
</gene>
<evidence type="ECO:0000313" key="3">
    <source>
        <dbReference type="Proteomes" id="UP000001203"/>
    </source>
</evidence>
<dbReference type="EMBL" id="CP000806">
    <property type="protein sequence ID" value="ACB50947.1"/>
    <property type="molecule type" value="Genomic_DNA"/>
</dbReference>
<protein>
    <recommendedName>
        <fullName evidence="1">Reverse transcriptase domain-containing protein</fullName>
    </recommendedName>
</protein>
<dbReference type="HOGENOM" id="CLU_042499_0_0_3"/>
<name>B1WXW0_CROS5</name>
<dbReference type="Pfam" id="PF00078">
    <property type="entry name" value="RVT_1"/>
    <property type="match status" value="1"/>
</dbReference>
<dbReference type="PROSITE" id="PS50878">
    <property type="entry name" value="RT_POL"/>
    <property type="match status" value="1"/>
</dbReference>
<proteinExistence type="predicted"/>
<evidence type="ECO:0000259" key="1">
    <source>
        <dbReference type="PROSITE" id="PS50878"/>
    </source>
</evidence>